<protein>
    <submittedName>
        <fullName evidence="2">Uncharacterized protein</fullName>
    </submittedName>
</protein>
<dbReference type="EMBL" id="BAAAOH010000001">
    <property type="protein sequence ID" value="GAA1992217.1"/>
    <property type="molecule type" value="Genomic_DNA"/>
</dbReference>
<evidence type="ECO:0000313" key="2">
    <source>
        <dbReference type="EMBL" id="GAA1992217.1"/>
    </source>
</evidence>
<name>A0ABN2STE3_9MICO</name>
<gene>
    <name evidence="2" type="ORF">GCM10009777_29610</name>
</gene>
<organism evidence="2 3">
    <name type="scientific">Microbacterium pumilum</name>
    <dbReference type="NCBI Taxonomy" id="344165"/>
    <lineage>
        <taxon>Bacteria</taxon>
        <taxon>Bacillati</taxon>
        <taxon>Actinomycetota</taxon>
        <taxon>Actinomycetes</taxon>
        <taxon>Micrococcales</taxon>
        <taxon>Microbacteriaceae</taxon>
        <taxon>Microbacterium</taxon>
    </lineage>
</organism>
<comment type="caution">
    <text evidence="2">The sequence shown here is derived from an EMBL/GenBank/DDBJ whole genome shotgun (WGS) entry which is preliminary data.</text>
</comment>
<proteinExistence type="predicted"/>
<dbReference type="RefSeq" id="WP_344063869.1">
    <property type="nucleotide sequence ID" value="NZ_BAAAOH010000001.1"/>
</dbReference>
<accession>A0ABN2STE3</accession>
<evidence type="ECO:0000313" key="3">
    <source>
        <dbReference type="Proteomes" id="UP001500326"/>
    </source>
</evidence>
<reference evidence="2 3" key="1">
    <citation type="journal article" date="2019" name="Int. J. Syst. Evol. Microbiol.">
        <title>The Global Catalogue of Microorganisms (GCM) 10K type strain sequencing project: providing services to taxonomists for standard genome sequencing and annotation.</title>
        <authorList>
            <consortium name="The Broad Institute Genomics Platform"/>
            <consortium name="The Broad Institute Genome Sequencing Center for Infectious Disease"/>
            <person name="Wu L."/>
            <person name="Ma J."/>
        </authorList>
    </citation>
    <scope>NUCLEOTIDE SEQUENCE [LARGE SCALE GENOMIC DNA]</scope>
    <source>
        <strain evidence="2 3">JCM 14902</strain>
    </source>
</reference>
<dbReference type="Proteomes" id="UP001500326">
    <property type="component" value="Unassembled WGS sequence"/>
</dbReference>
<feature type="region of interest" description="Disordered" evidence="1">
    <location>
        <begin position="1"/>
        <end position="22"/>
    </location>
</feature>
<evidence type="ECO:0000256" key="1">
    <source>
        <dbReference type="SAM" id="MobiDB-lite"/>
    </source>
</evidence>
<keyword evidence="3" id="KW-1185">Reference proteome</keyword>
<sequence length="74" mass="7547">MGLFTQQPEHNEEWAGLPSEPLRPLSDAERLADAPLVDAAGLGLTGLGIGGAGAIEVAVIEVAAEPIEDRTAGD</sequence>